<feature type="region of interest" description="Disordered" evidence="1">
    <location>
        <begin position="1"/>
        <end position="48"/>
    </location>
</feature>
<sequence>MADRAPGCGSELPRRRCTREGVADEHGDDGAENDPTLTEEGRQPTMNADVASTADLLRFTMTSALESRFSFLLEGSADGTAATPESLLDRLLAGAAADVAQTRMLVQVWAEITKDHDLMVVASENISRLRGQITASLQPWAEDRAQEDSGELAAHTTETLITASFGFAIRLALDPATDPATLRRSLLAIASAGARAAETLILRPSAQRRLHSSARPASTGDGDPDRDTGADRARYVTQPSPPAPARRTWHRSPRSRGPGSRPRPPRS</sequence>
<evidence type="ECO:0000313" key="2">
    <source>
        <dbReference type="EMBL" id="MBF4632747.1"/>
    </source>
</evidence>
<dbReference type="Proteomes" id="UP000634579">
    <property type="component" value="Unassembled WGS sequence"/>
</dbReference>
<accession>A0A8I0VDP4</accession>
<evidence type="ECO:0000313" key="3">
    <source>
        <dbReference type="Proteomes" id="UP000634579"/>
    </source>
</evidence>
<proteinExistence type="predicted"/>
<gene>
    <name evidence="2" type="ORF">ITJ42_16120</name>
</gene>
<dbReference type="AlphaFoldDB" id="A0A8I0VDP4"/>
<organism evidence="2 3">
    <name type="scientific">Clavibacter phaseoli</name>
    <dbReference type="NCBI Taxonomy" id="1734031"/>
    <lineage>
        <taxon>Bacteria</taxon>
        <taxon>Bacillati</taxon>
        <taxon>Actinomycetota</taxon>
        <taxon>Actinomycetes</taxon>
        <taxon>Micrococcales</taxon>
        <taxon>Microbacteriaceae</taxon>
        <taxon>Clavibacter</taxon>
    </lineage>
</organism>
<dbReference type="Gene3D" id="1.10.357.10">
    <property type="entry name" value="Tetracycline Repressor, domain 2"/>
    <property type="match status" value="1"/>
</dbReference>
<name>A0A8I0VDP4_9MICO</name>
<feature type="region of interest" description="Disordered" evidence="1">
    <location>
        <begin position="203"/>
        <end position="267"/>
    </location>
</feature>
<feature type="compositionally biased region" description="Basic and acidic residues" evidence="1">
    <location>
        <begin position="12"/>
        <end position="29"/>
    </location>
</feature>
<evidence type="ECO:0000256" key="1">
    <source>
        <dbReference type="SAM" id="MobiDB-lite"/>
    </source>
</evidence>
<protein>
    <submittedName>
        <fullName evidence="2">Uncharacterized protein</fullName>
    </submittedName>
</protein>
<keyword evidence="3" id="KW-1185">Reference proteome</keyword>
<comment type="caution">
    <text evidence="2">The sequence shown here is derived from an EMBL/GenBank/DDBJ whole genome shotgun (WGS) entry which is preliminary data.</text>
</comment>
<reference evidence="2 3" key="1">
    <citation type="submission" date="2020-10" db="EMBL/GenBank/DDBJ databases">
        <title>Draft genome sequences of plant-associated actinobacteria.</title>
        <authorList>
            <person name="Tarlachkov S.V."/>
            <person name="Starodumova I.P."/>
            <person name="Dorofeeva L.V."/>
            <person name="Prisyazhnaya N.V."/>
            <person name="Roubtsova T.V."/>
            <person name="Chizhov V.N."/>
            <person name="Nadler S.A."/>
            <person name="Subbotin S.A."/>
            <person name="Evtushenko L.I."/>
        </authorList>
    </citation>
    <scope>NUCLEOTIDE SEQUENCE [LARGE SCALE GENOMIC DNA]</scope>
    <source>
        <strain evidence="2 3">VKM Ac-2886</strain>
    </source>
</reference>
<feature type="compositionally biased region" description="Basic and acidic residues" evidence="1">
    <location>
        <begin position="223"/>
        <end position="234"/>
    </location>
</feature>
<dbReference type="EMBL" id="JADKRP010000008">
    <property type="protein sequence ID" value="MBF4632747.1"/>
    <property type="molecule type" value="Genomic_DNA"/>
</dbReference>